<evidence type="ECO:0000313" key="2">
    <source>
        <dbReference type="Proteomes" id="UP000827872"/>
    </source>
</evidence>
<evidence type="ECO:0000313" key="1">
    <source>
        <dbReference type="EMBL" id="KAH7993553.1"/>
    </source>
</evidence>
<accession>A0ACB8EM33</accession>
<dbReference type="Proteomes" id="UP000827872">
    <property type="component" value="Linkage Group LG03"/>
</dbReference>
<proteinExistence type="predicted"/>
<gene>
    <name evidence="1" type="ORF">K3G42_031383</name>
</gene>
<sequence length="707" mass="75616">MRKTSNAEEKPFCHEGSLLGMWIGDDAIPCTPRIAKGRSRTKVNNTRGLRLKNKEEELMKLAKQFDKNLTEATQEQDAPYHDCTRLPSDAKVSLECQGDAQMKRLGRRPQMDAALPFGVVKENAETAEHCEHNSQKLVDLDAEVALNALFDCSPQKFSGELSQGSSNSSFHDSQNAKELTSKETAGRSHGSVTAGVPQRYSSAPALNCRGPVTGEKAKKVLVQTIQSAAIPTTDTAVSSNIVSDDLEDWGTDLLSDDSFVMQITQNPELMGPPQKASPSTFQDSCKPMGKTIHLDRPNSPGCAFLKSRSDVAASLALQKQSHELGVPKSVLPQGDFRSENNISSISKSGQNTTSLGNSVPVKPENKSVTEGFTQLKGVSVPAKKAAPVAVHPNLPKPLVGKSRSSTSSIYSDTFTAFTSSKPNNQQEVAGQTSSDPCQTGSSKKPPPSCGDWNEPRLSEEVLDLFCESDSLWGANCEDDDLLYRVCDHVEKSTLSQDVAKENVKATLAVVSAAKPEVNPSLLGLKPGLASCPQPQKSRKTFSLHAPLTAVALLKNENSADPYIQRSCASFKNKSANSHSGKLCRSNLVSDKTGASGMDSIPMSDISLNTNNTSWQNAPWNVGRTQSIGSCSPASNEKSKYAFKKTGSSQALMLGRNSITGGSLGGGPLALGESKNGPNILPHTAVQADPKTAFKRHFSDSSAHSETV</sequence>
<name>A0ACB8EM33_9SAUR</name>
<comment type="caution">
    <text evidence="1">The sequence shown here is derived from an EMBL/GenBank/DDBJ whole genome shotgun (WGS) entry which is preliminary data.</text>
</comment>
<keyword evidence="2" id="KW-1185">Reference proteome</keyword>
<protein>
    <submittedName>
        <fullName evidence="1">Uncharacterized protein</fullName>
    </submittedName>
</protein>
<organism evidence="1 2">
    <name type="scientific">Sphaerodactylus townsendi</name>
    <dbReference type="NCBI Taxonomy" id="933632"/>
    <lineage>
        <taxon>Eukaryota</taxon>
        <taxon>Metazoa</taxon>
        <taxon>Chordata</taxon>
        <taxon>Craniata</taxon>
        <taxon>Vertebrata</taxon>
        <taxon>Euteleostomi</taxon>
        <taxon>Lepidosauria</taxon>
        <taxon>Squamata</taxon>
        <taxon>Bifurcata</taxon>
        <taxon>Gekkota</taxon>
        <taxon>Sphaerodactylidae</taxon>
        <taxon>Sphaerodactylus</taxon>
    </lineage>
</organism>
<dbReference type="EMBL" id="CM037616">
    <property type="protein sequence ID" value="KAH7993553.1"/>
    <property type="molecule type" value="Genomic_DNA"/>
</dbReference>
<reference evidence="1" key="1">
    <citation type="submission" date="2021-08" db="EMBL/GenBank/DDBJ databases">
        <title>The first chromosome-level gecko genome reveals the dynamic sex chromosomes of Neotropical dwarf geckos (Sphaerodactylidae: Sphaerodactylus).</title>
        <authorList>
            <person name="Pinto B.J."/>
            <person name="Keating S.E."/>
            <person name="Gamble T."/>
        </authorList>
    </citation>
    <scope>NUCLEOTIDE SEQUENCE</scope>
    <source>
        <strain evidence="1">TG3544</strain>
    </source>
</reference>